<accession>A0A7F5R4G2</accession>
<feature type="transmembrane region" description="Helical" evidence="2">
    <location>
        <begin position="112"/>
        <end position="129"/>
    </location>
</feature>
<dbReference type="GeneID" id="108742582"/>
<evidence type="ECO:0000313" key="3">
    <source>
        <dbReference type="Proteomes" id="UP000192223"/>
    </source>
</evidence>
<keyword evidence="3" id="KW-1185">Reference proteome</keyword>
<dbReference type="RefSeq" id="XP_025830314.1">
    <property type="nucleotide sequence ID" value="XM_025974529.1"/>
</dbReference>
<dbReference type="PANTHER" id="PTHR11360:SF299">
    <property type="entry name" value="GEM-1"/>
    <property type="match status" value="1"/>
</dbReference>
<dbReference type="PANTHER" id="PTHR11360">
    <property type="entry name" value="MONOCARBOXYLATE TRANSPORTER"/>
    <property type="match status" value="1"/>
</dbReference>
<feature type="transmembrane region" description="Helical" evidence="2">
    <location>
        <begin position="83"/>
        <end position="100"/>
    </location>
</feature>
<feature type="region of interest" description="Disordered" evidence="1">
    <location>
        <begin position="260"/>
        <end position="304"/>
    </location>
</feature>
<proteinExistence type="predicted"/>
<feature type="transmembrane region" description="Helical" evidence="2">
    <location>
        <begin position="495"/>
        <end position="518"/>
    </location>
</feature>
<organism evidence="3 4">
    <name type="scientific">Agrilus planipennis</name>
    <name type="common">Emerald ash borer</name>
    <name type="synonym">Agrilus marcopoli</name>
    <dbReference type="NCBI Taxonomy" id="224129"/>
    <lineage>
        <taxon>Eukaryota</taxon>
        <taxon>Metazoa</taxon>
        <taxon>Ecdysozoa</taxon>
        <taxon>Arthropoda</taxon>
        <taxon>Hexapoda</taxon>
        <taxon>Insecta</taxon>
        <taxon>Pterygota</taxon>
        <taxon>Neoptera</taxon>
        <taxon>Endopterygota</taxon>
        <taxon>Coleoptera</taxon>
        <taxon>Polyphaga</taxon>
        <taxon>Elateriformia</taxon>
        <taxon>Buprestoidea</taxon>
        <taxon>Buprestidae</taxon>
        <taxon>Agrilinae</taxon>
        <taxon>Agrilus</taxon>
    </lineage>
</organism>
<feature type="compositionally biased region" description="Polar residues" evidence="1">
    <location>
        <begin position="284"/>
        <end position="301"/>
    </location>
</feature>
<dbReference type="AlphaFoldDB" id="A0A7F5R4G2"/>
<evidence type="ECO:0000313" key="4">
    <source>
        <dbReference type="RefSeq" id="XP_025830314.1"/>
    </source>
</evidence>
<keyword evidence="2" id="KW-0472">Membrane</keyword>
<evidence type="ECO:0000256" key="2">
    <source>
        <dbReference type="SAM" id="Phobius"/>
    </source>
</evidence>
<feature type="transmembrane region" description="Helical" evidence="2">
    <location>
        <begin position="555"/>
        <end position="575"/>
    </location>
</feature>
<dbReference type="InParanoid" id="A0A7F5R4G2"/>
<dbReference type="Proteomes" id="UP000192223">
    <property type="component" value="Unplaced"/>
</dbReference>
<sequence length="583" mass="65565">MHDTHNKLNDQRQLQLDGVVSTLPELGGPTIPDGGYGWVVVLAALFFYTLVPSLIVGFGIMMIFTRLETNAPASPKLWDNKFIFMPIFYTAFTILAEPWVRKFITQSTWARLVATTGTCLICAGLLLSWKGINNAYNVATFIFAGIVTGIGSSLVITQSEVLVTQYFRLKLKTIRAIFQIATAIGFIVTPITLGHHIIKNGVLHVIIWYQAIILQGIVISLAFKKPQYLKSERKPYNIIRNASDDEDDVLATRKTELKEKNKMGNLSVNDSDSPEAKAELPRTSEVNQRNGNQTPSSTQKITARENWETFDDNAPNQSKIKVELHETFGSSSDIARKTNNNIVTNLPQSLFEDNNATNSTYSYESLDAVGHFEDLNTIYTISNVTPQGKWSIRFGDLKEPTFYKSLLQVITTKFSTFTFWILFPSYFYTEVEHLSIRNTTFMISCVIGVSILLFTIVSNFVSNNNIKHKALFWWIFSWAGAIGYFTISTSHAESALLFGAVNISLSLSLLNVLDNSLFKVNAMGQSSRTHCILCTVTGLAFCTFFLIDISYRNCFLLLALLQFLTGSIWLVNFIFKKIKEIRM</sequence>
<feature type="transmembrane region" description="Helical" evidence="2">
    <location>
        <begin position="176"/>
        <end position="198"/>
    </location>
</feature>
<dbReference type="KEGG" id="apln:108742582"/>
<dbReference type="SUPFAM" id="SSF103473">
    <property type="entry name" value="MFS general substrate transporter"/>
    <property type="match status" value="1"/>
</dbReference>
<feature type="transmembrane region" description="Helical" evidence="2">
    <location>
        <begin position="135"/>
        <end position="156"/>
    </location>
</feature>
<feature type="transmembrane region" description="Helical" evidence="2">
    <location>
        <begin position="530"/>
        <end position="549"/>
    </location>
</feature>
<feature type="transmembrane region" description="Helical" evidence="2">
    <location>
        <begin position="406"/>
        <end position="428"/>
    </location>
</feature>
<evidence type="ECO:0000256" key="1">
    <source>
        <dbReference type="SAM" id="MobiDB-lite"/>
    </source>
</evidence>
<dbReference type="InterPro" id="IPR050327">
    <property type="entry name" value="Proton-linked_MCT"/>
</dbReference>
<feature type="transmembrane region" description="Helical" evidence="2">
    <location>
        <begin position="204"/>
        <end position="223"/>
    </location>
</feature>
<protein>
    <submittedName>
        <fullName evidence="4">Uncharacterized protein LOC108742582 isoform X1</fullName>
    </submittedName>
</protein>
<keyword evidence="2" id="KW-1133">Transmembrane helix</keyword>
<feature type="transmembrane region" description="Helical" evidence="2">
    <location>
        <begin position="440"/>
        <end position="461"/>
    </location>
</feature>
<name>A0A7F5R4G2_AGRPL</name>
<dbReference type="InterPro" id="IPR036259">
    <property type="entry name" value="MFS_trans_sf"/>
</dbReference>
<feature type="transmembrane region" description="Helical" evidence="2">
    <location>
        <begin position="36"/>
        <end position="63"/>
    </location>
</feature>
<gene>
    <name evidence="4" type="primary">LOC108742582</name>
</gene>
<feature type="transmembrane region" description="Helical" evidence="2">
    <location>
        <begin position="470"/>
        <end position="489"/>
    </location>
</feature>
<dbReference type="OrthoDB" id="8861968at2759"/>
<keyword evidence="2" id="KW-0812">Transmembrane</keyword>
<dbReference type="GO" id="GO:0008028">
    <property type="term" value="F:monocarboxylic acid transmembrane transporter activity"/>
    <property type="evidence" value="ECO:0007669"/>
    <property type="project" value="TreeGrafter"/>
</dbReference>
<reference evidence="4" key="1">
    <citation type="submission" date="2025-08" db="UniProtKB">
        <authorList>
            <consortium name="RefSeq"/>
        </authorList>
    </citation>
    <scope>IDENTIFICATION</scope>
    <source>
        <tissue evidence="4">Entire body</tissue>
    </source>
</reference>